<evidence type="ECO:0000256" key="1">
    <source>
        <dbReference type="SAM" id="MobiDB-lite"/>
    </source>
</evidence>
<evidence type="ECO:0000313" key="2">
    <source>
        <dbReference type="EMBL" id="KPM40021.1"/>
    </source>
</evidence>
<organism evidence="2 3">
    <name type="scientific">Neonectria ditissima</name>
    <dbReference type="NCBI Taxonomy" id="78410"/>
    <lineage>
        <taxon>Eukaryota</taxon>
        <taxon>Fungi</taxon>
        <taxon>Dikarya</taxon>
        <taxon>Ascomycota</taxon>
        <taxon>Pezizomycotina</taxon>
        <taxon>Sordariomycetes</taxon>
        <taxon>Hypocreomycetidae</taxon>
        <taxon>Hypocreales</taxon>
        <taxon>Nectriaceae</taxon>
        <taxon>Neonectria</taxon>
    </lineage>
</organism>
<keyword evidence="3" id="KW-1185">Reference proteome</keyword>
<sequence length="572" mass="62021">MSPARKSKKLIPTQPVRQTRTRSKLQDAPPLMKGLDDRGQPIDALAKDPENITYTEVLEKVRGNEGFTVKSSKTRKAGLRRDRSVFDDPKLAGRAGLGGWADWSGYTEEEASIYEASGYTSDPTKNKASPNSKGSSSNSTNSIPISSIIVNPISPSPTKNKAGSSNSTNSIPISSIIVNPISPSPTKNKASSNSSSSLSDISKSISIPSTIVNPISPSPIKNEASSNSNGISSDSTNSIPIPSTTVNPIPPSPARSRAESCSSSGSSDITNGKSSPRLSSSASPVNPRLPSLPDEAVTNDLPGSERSGDQVSKRARSNDEELDSKDESSCPPISPKETDKIGLLLLAAQEVASPACSSFSPDTSGPNGSSDQVRKRVRSDDGGDEDDCSVPDSKKQRSSGNDPFFYDTRRRSSASRDLTPRDEGTTPEQFTTVQTPRPSFADTLDYNPEPEIPDMYGSGVRPRLHYDWYEQFHNLGLDCTIVHGCRMGPYCHECHTKWHRDWARYFKVQEQIDIALEDPKTYQDADGNEIETSSNKFLQEIIDATPIPPKGGRVRIHPARMAKEKLLAKRRE</sequence>
<accession>A0A0P7BG52</accession>
<comment type="caution">
    <text evidence="2">The sequence shown here is derived from an EMBL/GenBank/DDBJ whole genome shotgun (WGS) entry which is preliminary data.</text>
</comment>
<feature type="compositionally biased region" description="Low complexity" evidence="1">
    <location>
        <begin position="164"/>
        <end position="209"/>
    </location>
</feature>
<evidence type="ECO:0000313" key="3">
    <source>
        <dbReference type="Proteomes" id="UP000050424"/>
    </source>
</evidence>
<reference evidence="2 3" key="1">
    <citation type="submission" date="2015-09" db="EMBL/GenBank/DDBJ databases">
        <title>Draft genome of a European isolate of the apple canker pathogen Neonectria ditissima.</title>
        <authorList>
            <person name="Gomez-Cortecero A."/>
            <person name="Harrison R.J."/>
            <person name="Armitage A.D."/>
        </authorList>
    </citation>
    <scope>NUCLEOTIDE SEQUENCE [LARGE SCALE GENOMIC DNA]</scope>
    <source>
        <strain evidence="2 3">R09/05</strain>
    </source>
</reference>
<dbReference type="AlphaFoldDB" id="A0A0P7BG52"/>
<dbReference type="EMBL" id="LKCW01000092">
    <property type="protein sequence ID" value="KPM40021.1"/>
    <property type="molecule type" value="Genomic_DNA"/>
</dbReference>
<proteinExistence type="predicted"/>
<feature type="region of interest" description="Disordered" evidence="1">
    <location>
        <begin position="1"/>
        <end position="41"/>
    </location>
</feature>
<feature type="region of interest" description="Disordered" evidence="1">
    <location>
        <begin position="351"/>
        <end position="448"/>
    </location>
</feature>
<feature type="region of interest" description="Disordered" evidence="1">
    <location>
        <begin position="117"/>
        <end position="338"/>
    </location>
</feature>
<dbReference type="OrthoDB" id="5105924at2759"/>
<feature type="compositionally biased region" description="Polar residues" evidence="1">
    <location>
        <begin position="426"/>
        <end position="437"/>
    </location>
</feature>
<feature type="compositionally biased region" description="Basic and acidic residues" evidence="1">
    <location>
        <begin position="372"/>
        <end position="381"/>
    </location>
</feature>
<feature type="compositionally biased region" description="Polar residues" evidence="1">
    <location>
        <begin position="355"/>
        <end position="371"/>
    </location>
</feature>
<dbReference type="STRING" id="78410.A0A0P7BG52"/>
<feature type="compositionally biased region" description="Low complexity" evidence="1">
    <location>
        <begin position="222"/>
        <end position="238"/>
    </location>
</feature>
<feature type="compositionally biased region" description="Basic and acidic residues" evidence="1">
    <location>
        <begin position="306"/>
        <end position="319"/>
    </location>
</feature>
<feature type="compositionally biased region" description="Low complexity" evidence="1">
    <location>
        <begin position="126"/>
        <end position="157"/>
    </location>
</feature>
<name>A0A0P7BG52_9HYPO</name>
<dbReference type="Proteomes" id="UP000050424">
    <property type="component" value="Unassembled WGS sequence"/>
</dbReference>
<feature type="compositionally biased region" description="Low complexity" evidence="1">
    <location>
        <begin position="259"/>
        <end position="283"/>
    </location>
</feature>
<gene>
    <name evidence="2" type="ORF">AK830_g6536</name>
</gene>
<protein>
    <submittedName>
        <fullName evidence="2">Uncharacterized protein</fullName>
    </submittedName>
</protein>